<dbReference type="AlphaFoldDB" id="A0A0F9WPH9"/>
<keyword evidence="2" id="KW-1185">Reference proteome</keyword>
<comment type="caution">
    <text evidence="1">The sequence shown here is derived from an EMBL/GenBank/DDBJ whole genome shotgun (WGS) entry which is preliminary data.</text>
</comment>
<accession>A0A0F9WPH9</accession>
<evidence type="ECO:0000313" key="1">
    <source>
        <dbReference type="EMBL" id="KKO74848.1"/>
    </source>
</evidence>
<reference evidence="1 2" key="1">
    <citation type="journal article" date="2015" name="Environ. Microbiol.">
        <title>Genome analyses suggest the presence of polyploidy and recent human-driven expansions in eight global populations of the honeybee pathogen Nosema ceranae.</title>
        <authorList>
            <person name="Pelin A."/>
            <person name="Selman M."/>
            <person name="Aris-Brosou S."/>
            <person name="Farinelli L."/>
            <person name="Corradi N."/>
        </authorList>
    </citation>
    <scope>NUCLEOTIDE SEQUENCE [LARGE SCALE GENOMIC DNA]</scope>
    <source>
        <strain evidence="1 2">PA08 1199</strain>
    </source>
</reference>
<name>A0A0F9WPH9_9MICR</name>
<organism evidence="1 2">
    <name type="scientific">Vairimorpha ceranae</name>
    <dbReference type="NCBI Taxonomy" id="40302"/>
    <lineage>
        <taxon>Eukaryota</taxon>
        <taxon>Fungi</taxon>
        <taxon>Fungi incertae sedis</taxon>
        <taxon>Microsporidia</taxon>
        <taxon>Nosematidae</taxon>
        <taxon>Vairimorpha</taxon>
    </lineage>
</organism>
<proteinExistence type="predicted"/>
<gene>
    <name evidence="1" type="ORF">AAJ76_4200015539</name>
</gene>
<dbReference type="Proteomes" id="UP000034350">
    <property type="component" value="Unassembled WGS sequence"/>
</dbReference>
<dbReference type="VEuPathDB" id="MicrosporidiaDB:AAJ76_4200015539"/>
<dbReference type="EMBL" id="JPQZ01000042">
    <property type="protein sequence ID" value="KKO74848.1"/>
    <property type="molecule type" value="Genomic_DNA"/>
</dbReference>
<protein>
    <submittedName>
        <fullName evidence="1">Uncharacterized protein</fullName>
    </submittedName>
</protein>
<dbReference type="GeneID" id="36320544"/>
<dbReference type="RefSeq" id="XP_024330590.1">
    <property type="nucleotide sequence ID" value="XM_024475598.1"/>
</dbReference>
<evidence type="ECO:0000313" key="2">
    <source>
        <dbReference type="Proteomes" id="UP000034350"/>
    </source>
</evidence>
<sequence length="55" mass="6530">MVQKPLKKVKITKKPTKYFKRSNKDKSVDFLISKEINKKNLQNVIALSNRNRKNK</sequence>